<dbReference type="SUPFAM" id="SSF56266">
    <property type="entry name" value="DmpA/ArgJ-like"/>
    <property type="match status" value="1"/>
</dbReference>
<dbReference type="GO" id="GO:0004358">
    <property type="term" value="F:L-glutamate N-acetyltransferase activity, acting on acetyl-L-ornithine as donor"/>
    <property type="evidence" value="ECO:0007669"/>
    <property type="project" value="UniProtKB-UniRule"/>
</dbReference>
<dbReference type="GO" id="GO:0005737">
    <property type="term" value="C:cytoplasm"/>
    <property type="evidence" value="ECO:0007669"/>
    <property type="project" value="UniProtKB-SubCell"/>
</dbReference>
<keyword evidence="6 9" id="KW-0068">Autocatalytic cleavage</keyword>
<evidence type="ECO:0000256" key="6">
    <source>
        <dbReference type="ARBA" id="ARBA00022813"/>
    </source>
</evidence>
<keyword evidence="7 9" id="KW-0012">Acyltransferase</keyword>
<feature type="active site" description="Nucleophile" evidence="9">
    <location>
        <position position="194"/>
    </location>
</feature>
<evidence type="ECO:0000256" key="1">
    <source>
        <dbReference type="ARBA" id="ARBA00006774"/>
    </source>
</evidence>
<evidence type="ECO:0000256" key="7">
    <source>
        <dbReference type="ARBA" id="ARBA00023315"/>
    </source>
</evidence>
<dbReference type="PANTHER" id="PTHR23100">
    <property type="entry name" value="ARGININE BIOSYNTHESIS BIFUNCTIONAL PROTEIN ARGJ"/>
    <property type="match status" value="1"/>
</dbReference>
<dbReference type="EC" id="2.3.1.1" evidence="9"/>
<evidence type="ECO:0000256" key="5">
    <source>
        <dbReference type="ARBA" id="ARBA00022679"/>
    </source>
</evidence>
<evidence type="ECO:0000313" key="10">
    <source>
        <dbReference type="EMBL" id="TSH88853.1"/>
    </source>
</evidence>
<protein>
    <recommendedName>
        <fullName evidence="9">Arginine biosynthesis bifunctional protein ArgJ</fullName>
    </recommendedName>
    <domain>
        <recommendedName>
            <fullName evidence="9">Glutamate N-acetyltransferase</fullName>
            <ecNumber evidence="9">2.3.1.35</ecNumber>
        </recommendedName>
        <alternativeName>
            <fullName evidence="9">Ornithine acetyltransferase</fullName>
            <shortName evidence="9">OATase</shortName>
        </alternativeName>
        <alternativeName>
            <fullName evidence="9">Ornithine transacetylase</fullName>
        </alternativeName>
    </domain>
    <domain>
        <recommendedName>
            <fullName evidence="9">Amino-acid acetyltransferase</fullName>
            <ecNumber evidence="9">2.3.1.1</ecNumber>
        </recommendedName>
        <alternativeName>
            <fullName evidence="9">N-acetylglutamate synthase</fullName>
            <shortName evidence="9">AGSase</shortName>
        </alternativeName>
    </domain>
    <component>
        <recommendedName>
            <fullName evidence="9">Arginine biosynthesis bifunctional protein ArgJ alpha chain</fullName>
        </recommendedName>
    </component>
    <component>
        <recommendedName>
            <fullName evidence="9">Arginine biosynthesis bifunctional protein ArgJ beta chain</fullName>
        </recommendedName>
    </component>
</protein>
<feature type="binding site" evidence="9">
    <location>
        <position position="409"/>
    </location>
    <ligand>
        <name>substrate</name>
    </ligand>
</feature>
<dbReference type="OrthoDB" id="9804242at2"/>
<dbReference type="Proteomes" id="UP000318405">
    <property type="component" value="Unassembled WGS sequence"/>
</dbReference>
<feature type="site" description="Cleavage; by autolysis" evidence="9">
    <location>
        <begin position="193"/>
        <end position="194"/>
    </location>
</feature>
<feature type="chain" id="PRO_5023431167" description="Arginine biosynthesis bifunctional protein ArgJ alpha chain" evidence="9">
    <location>
        <begin position="1"/>
        <end position="193"/>
    </location>
</feature>
<accession>A0A556A7H7</accession>
<keyword evidence="11" id="KW-1185">Reference proteome</keyword>
<dbReference type="Gene3D" id="3.10.20.340">
    <property type="entry name" value="ArgJ beta chain, C-terminal domain"/>
    <property type="match status" value="1"/>
</dbReference>
<keyword evidence="4 9" id="KW-0028">Amino-acid biosynthesis</keyword>
<feature type="site" description="Involved in the stabilization of negative charge on the oxyanion by the formation of the oxyanion hole" evidence="9">
    <location>
        <position position="121"/>
    </location>
</feature>
<feature type="binding site" evidence="9">
    <location>
        <position position="404"/>
    </location>
    <ligand>
        <name>substrate</name>
    </ligand>
</feature>
<dbReference type="AlphaFoldDB" id="A0A556A7H7"/>
<evidence type="ECO:0000256" key="3">
    <source>
        <dbReference type="ARBA" id="ARBA00022571"/>
    </source>
</evidence>
<feature type="site" description="Involved in the stabilization of negative charge on the oxyanion by the formation of the oxyanion hole" evidence="9">
    <location>
        <position position="120"/>
    </location>
</feature>
<keyword evidence="9" id="KW-0963">Cytoplasm</keyword>
<sequence>MAVNLHIPDESAIFPVAGVDIGVAEAGIRKADRRDLTVFRFEPGTTVAGVFTRNRFRAAPVQVCEENLADPGQGIRALVINTGNANAGTGAPGLAACREVCAELAKLMMLDPRQVLPFSTGVILEPLPVDRIVAGLPHAVADLRPDNWFNAAHGIMTTDTLPKVSSLRVNIDGKVVTVTGVSKGAGMIRPNMATMLGFVATDAGVPRELLAQLTRDIADQSFNRITVDGDTSTNDSFIIAATGQSGVQISGPTHQGFLVLRAALVEIARDLAQKIVRDAEGATKFMTIRVEEAGDSEEALKVAYAVAHSPLVKTAFYASDPNLGRILAAIGYAGIEDLDVDKVNLWLDDEWVARDGGRNPTYREEDGQKVMQKPEILVRIALGRGKAQETVYTCDFSHDYVSINADYRS</sequence>
<evidence type="ECO:0000256" key="8">
    <source>
        <dbReference type="ARBA" id="ARBA00049439"/>
    </source>
</evidence>
<dbReference type="UniPathway" id="UPA00068">
    <property type="reaction ID" value="UER00106"/>
</dbReference>
<dbReference type="HAMAP" id="MF_01106">
    <property type="entry name" value="ArgJ"/>
    <property type="match status" value="1"/>
</dbReference>
<comment type="catalytic activity">
    <reaction evidence="8 9">
        <text>N(2)-acetyl-L-ornithine + L-glutamate = N-acetyl-L-glutamate + L-ornithine</text>
        <dbReference type="Rhea" id="RHEA:15349"/>
        <dbReference type="ChEBI" id="CHEBI:29985"/>
        <dbReference type="ChEBI" id="CHEBI:44337"/>
        <dbReference type="ChEBI" id="CHEBI:46911"/>
        <dbReference type="ChEBI" id="CHEBI:57805"/>
        <dbReference type="EC" id="2.3.1.35"/>
    </reaction>
</comment>
<organism evidence="10 11">
    <name type="scientific">Verticiella sediminum</name>
    <dbReference type="NCBI Taxonomy" id="1247510"/>
    <lineage>
        <taxon>Bacteria</taxon>
        <taxon>Pseudomonadati</taxon>
        <taxon>Pseudomonadota</taxon>
        <taxon>Betaproteobacteria</taxon>
        <taxon>Burkholderiales</taxon>
        <taxon>Alcaligenaceae</taxon>
        <taxon>Verticiella</taxon>
    </lineage>
</organism>
<feature type="chain" id="PRO_5023431166" description="Arginine biosynthesis bifunctional protein ArgJ beta chain" evidence="9">
    <location>
        <begin position="194"/>
        <end position="409"/>
    </location>
</feature>
<comment type="function">
    <text evidence="9">Catalyzes two activities which are involved in the cyclic version of arginine biosynthesis: the synthesis of N-acetylglutamate from glutamate and acetyl-CoA as the acetyl donor, and of ornithine by transacetylation between N(2)-acetylornithine and glutamate.</text>
</comment>
<feature type="binding site" evidence="9">
    <location>
        <position position="280"/>
    </location>
    <ligand>
        <name>substrate</name>
    </ligand>
</feature>
<name>A0A556A7H7_9BURK</name>
<dbReference type="FunFam" id="3.60.70.12:FF:000001">
    <property type="entry name" value="Arginine biosynthesis bifunctional protein ArgJ, chloroplastic"/>
    <property type="match status" value="1"/>
</dbReference>
<comment type="caution">
    <text evidence="10">The sequence shown here is derived from an EMBL/GenBank/DDBJ whole genome shotgun (WGS) entry which is preliminary data.</text>
</comment>
<dbReference type="InterPro" id="IPR016117">
    <property type="entry name" value="ArgJ-like_dom_sf"/>
</dbReference>
<comment type="pathway">
    <text evidence="9">Amino-acid biosynthesis; L-arginine biosynthesis; N(2)-acetyl-L-ornithine from L-glutamate: step 1/4.</text>
</comment>
<keyword evidence="9" id="KW-0511">Multifunctional enzyme</keyword>
<dbReference type="InterPro" id="IPR042195">
    <property type="entry name" value="ArgJ_beta_C"/>
</dbReference>
<proteinExistence type="inferred from homology"/>
<feature type="binding site" evidence="9">
    <location>
        <position position="194"/>
    </location>
    <ligand>
        <name>substrate</name>
    </ligand>
</feature>
<dbReference type="PANTHER" id="PTHR23100:SF0">
    <property type="entry name" value="ARGININE BIOSYNTHESIS BIFUNCTIONAL PROTEIN ARGJ, MITOCHONDRIAL"/>
    <property type="match status" value="1"/>
</dbReference>
<evidence type="ECO:0000313" key="11">
    <source>
        <dbReference type="Proteomes" id="UP000318405"/>
    </source>
</evidence>
<comment type="pathway">
    <text evidence="9">Amino-acid biosynthesis; L-arginine biosynthesis; L-ornithine and N-acetyl-L-glutamate from L-glutamate and N(2)-acetyl-L-ornithine (cyclic): step 1/1.</text>
</comment>
<dbReference type="FunFam" id="3.10.20.340:FF:000001">
    <property type="entry name" value="Arginine biosynthesis bifunctional protein ArgJ, chloroplastic"/>
    <property type="match status" value="1"/>
</dbReference>
<dbReference type="GO" id="GO:0006526">
    <property type="term" value="P:L-arginine biosynthetic process"/>
    <property type="evidence" value="ECO:0007669"/>
    <property type="project" value="UniProtKB-UniRule"/>
</dbReference>
<dbReference type="InterPro" id="IPR002813">
    <property type="entry name" value="Arg_biosynth_ArgJ"/>
</dbReference>
<comment type="similarity">
    <text evidence="1 9">Belongs to the ArgJ family.</text>
</comment>
<dbReference type="EC" id="2.3.1.35" evidence="9"/>
<dbReference type="GO" id="GO:0004042">
    <property type="term" value="F:L-glutamate N-acetyltransferase activity"/>
    <property type="evidence" value="ECO:0007669"/>
    <property type="project" value="UniProtKB-UniRule"/>
</dbReference>
<dbReference type="RefSeq" id="WP_143950969.1">
    <property type="nucleotide sequence ID" value="NZ_BAABMB010000005.1"/>
</dbReference>
<comment type="catalytic activity">
    <reaction evidence="9">
        <text>L-glutamate + acetyl-CoA = N-acetyl-L-glutamate + CoA + H(+)</text>
        <dbReference type="Rhea" id="RHEA:24292"/>
        <dbReference type="ChEBI" id="CHEBI:15378"/>
        <dbReference type="ChEBI" id="CHEBI:29985"/>
        <dbReference type="ChEBI" id="CHEBI:44337"/>
        <dbReference type="ChEBI" id="CHEBI:57287"/>
        <dbReference type="ChEBI" id="CHEBI:57288"/>
        <dbReference type="EC" id="2.3.1.1"/>
    </reaction>
</comment>
<evidence type="ECO:0000256" key="4">
    <source>
        <dbReference type="ARBA" id="ARBA00022605"/>
    </source>
</evidence>
<keyword evidence="5 9" id="KW-0808">Transferase</keyword>
<dbReference type="NCBIfam" id="TIGR00120">
    <property type="entry name" value="ArgJ"/>
    <property type="match status" value="1"/>
</dbReference>
<dbReference type="EMBL" id="VLTJ01000042">
    <property type="protein sequence ID" value="TSH88853.1"/>
    <property type="molecule type" value="Genomic_DNA"/>
</dbReference>
<dbReference type="NCBIfam" id="NF003802">
    <property type="entry name" value="PRK05388.1"/>
    <property type="match status" value="1"/>
</dbReference>
<feature type="binding site" evidence="9">
    <location>
        <position position="157"/>
    </location>
    <ligand>
        <name>substrate</name>
    </ligand>
</feature>
<reference evidence="10 11" key="1">
    <citation type="submission" date="2019-07" db="EMBL/GenBank/DDBJ databases">
        <title>Qingshengfaniella alkalisoli gen. nov., sp. nov., isolated from saline soil.</title>
        <authorList>
            <person name="Xu L."/>
            <person name="Huang X.-X."/>
            <person name="Sun J.-Q."/>
        </authorList>
    </citation>
    <scope>NUCLEOTIDE SEQUENCE [LARGE SCALE GENOMIC DNA]</scope>
    <source>
        <strain evidence="10 11">DSM 27279</strain>
    </source>
</reference>
<evidence type="ECO:0000256" key="2">
    <source>
        <dbReference type="ARBA" id="ARBA00011475"/>
    </source>
</evidence>
<dbReference type="Pfam" id="PF01960">
    <property type="entry name" value="ArgJ"/>
    <property type="match status" value="1"/>
</dbReference>
<gene>
    <name evidence="9 10" type="primary">argJ</name>
    <name evidence="10" type="ORF">FOZ76_24785</name>
</gene>
<keyword evidence="3 9" id="KW-0055">Arginine biosynthesis</keyword>
<dbReference type="GO" id="GO:0006592">
    <property type="term" value="P:ornithine biosynthetic process"/>
    <property type="evidence" value="ECO:0007669"/>
    <property type="project" value="TreeGrafter"/>
</dbReference>
<evidence type="ECO:0000256" key="9">
    <source>
        <dbReference type="HAMAP-Rule" id="MF_01106"/>
    </source>
</evidence>
<dbReference type="CDD" id="cd02152">
    <property type="entry name" value="OAT"/>
    <property type="match status" value="1"/>
</dbReference>
<comment type="subcellular location">
    <subcellularLocation>
        <location evidence="9">Cytoplasm</location>
    </subcellularLocation>
</comment>
<comment type="subunit">
    <text evidence="2 9">Heterotetramer of two alpha and two beta chains.</text>
</comment>
<feature type="binding site" evidence="9">
    <location>
        <position position="183"/>
    </location>
    <ligand>
        <name>substrate</name>
    </ligand>
</feature>
<dbReference type="Gene3D" id="3.60.70.12">
    <property type="entry name" value="L-amino peptidase D-ALA esterase/amidase"/>
    <property type="match status" value="1"/>
</dbReference>